<dbReference type="Proteomes" id="UP000308488">
    <property type="component" value="Unassembled WGS sequence"/>
</dbReference>
<name>A0A4U6R3L8_9GAMM</name>
<dbReference type="EMBL" id="SZYH01000001">
    <property type="protein sequence ID" value="TKV68041.1"/>
    <property type="molecule type" value="Genomic_DNA"/>
</dbReference>
<gene>
    <name evidence="1" type="ORF">FDP08_08005</name>
</gene>
<dbReference type="AlphaFoldDB" id="A0A4U6R3L8"/>
<reference evidence="1 2" key="1">
    <citation type="submission" date="2019-05" db="EMBL/GenBank/DDBJ databases">
        <title>Marinobacter panjinensis sp. nov., a moderately halophilic bacterium isolated from sea tidal flat environment.</title>
        <authorList>
            <person name="Yang W."/>
            <person name="An M."/>
            <person name="He W."/>
            <person name="Luo X."/>
            <person name="Zhu L."/>
            <person name="Chen G."/>
            <person name="Zhang Y."/>
            <person name="Wang Y."/>
        </authorList>
    </citation>
    <scope>NUCLEOTIDE SEQUENCE [LARGE SCALE GENOMIC DNA]</scope>
    <source>
        <strain evidence="1 2">PJ-16</strain>
    </source>
</reference>
<sequence>MLSFEIFICLIVFWPSSCIGYLTIKKQLADTRFFWRIRMNASVMPIWEAIGRTRQHTHFSRLTGDAQANAAAFSAFGEVVLYQGDLVIGKKPGQELYFVYVDGVEYLSDLESCENALFGHAESYGTLPEMYRPTGLQRHEPGPRTFAFSQEW</sequence>
<keyword evidence="2" id="KW-1185">Reference proteome</keyword>
<evidence type="ECO:0000313" key="2">
    <source>
        <dbReference type="Proteomes" id="UP000308488"/>
    </source>
</evidence>
<protein>
    <submittedName>
        <fullName evidence="1">Uncharacterized protein</fullName>
    </submittedName>
</protein>
<comment type="caution">
    <text evidence="1">The sequence shown here is derived from an EMBL/GenBank/DDBJ whole genome shotgun (WGS) entry which is preliminary data.</text>
</comment>
<dbReference type="RefSeq" id="WP_137435452.1">
    <property type="nucleotide sequence ID" value="NZ_JANRHC010000001.1"/>
</dbReference>
<evidence type="ECO:0000313" key="1">
    <source>
        <dbReference type="EMBL" id="TKV68041.1"/>
    </source>
</evidence>
<proteinExistence type="predicted"/>
<organism evidence="1 2">
    <name type="scientific">Marinobacter panjinensis</name>
    <dbReference type="NCBI Taxonomy" id="2576384"/>
    <lineage>
        <taxon>Bacteria</taxon>
        <taxon>Pseudomonadati</taxon>
        <taxon>Pseudomonadota</taxon>
        <taxon>Gammaproteobacteria</taxon>
        <taxon>Pseudomonadales</taxon>
        <taxon>Marinobacteraceae</taxon>
        <taxon>Marinobacter</taxon>
    </lineage>
</organism>
<accession>A0A4U6R3L8</accession>